<dbReference type="EMBL" id="WISB01000037">
    <property type="protein sequence ID" value="MQW68765.1"/>
    <property type="molecule type" value="Genomic_DNA"/>
</dbReference>
<accession>A0A6G1WGL2</accession>
<comment type="caution">
    <text evidence="1">The sequence shown here is derived from an EMBL/GenBank/DDBJ whole genome shotgun (WGS) entry which is preliminary data.</text>
</comment>
<keyword evidence="3" id="KW-1185">Reference proteome</keyword>
<dbReference type="AlphaFoldDB" id="A0A6G1WGL2"/>
<reference evidence="1" key="1">
    <citation type="journal article" date="2013" name="Genome Biol.">
        <title>Comparative genomics of the core and accessory genomes of 48 Sinorhizobium strains comprising five genospecies.</title>
        <authorList>
            <person name="Sugawara M."/>
            <person name="Epstein B."/>
            <person name="Badgley B.D."/>
            <person name="Unno T."/>
            <person name="Xu L."/>
            <person name="Reese J."/>
            <person name="Gyaneshwar P."/>
            <person name="Denny R."/>
            <person name="Mudge J."/>
            <person name="Bharti A.K."/>
            <person name="Farmer A.D."/>
            <person name="May G.D."/>
            <person name="Woodward J.E."/>
            <person name="Medigue C."/>
            <person name="Vallenet D."/>
            <person name="Lajus A."/>
            <person name="Rouy Z."/>
            <person name="Martinez-Vaz B."/>
            <person name="Tiffin P."/>
            <person name="Young N.D."/>
            <person name="Sadowsky M.J."/>
        </authorList>
    </citation>
    <scope>NUCLEOTIDE SEQUENCE</scope>
    <source>
        <strain evidence="1">M1</strain>
    </source>
</reference>
<dbReference type="EMBL" id="NBUC01000085">
    <property type="protein sequence ID" value="PLU01955.1"/>
    <property type="molecule type" value="Genomic_DNA"/>
</dbReference>
<sequence length="98" mass="10977">MTPNRSHPTPNLCFRRIHWHGRNGGLAEQVSRCARAIGAIAERLRFSRCGAVHRNVLHGHGCPQGTMTPRPTHAKRIAKHGCVPDPIACKRRTRESRT</sequence>
<dbReference type="Proteomes" id="UP001190825">
    <property type="component" value="Unassembled WGS sequence"/>
</dbReference>
<reference evidence="2 3" key="3">
    <citation type="journal article" date="2018" name="FEMS Microbiol. Ecol.">
        <title>Co-invading symbiotic mutualists of Medicago polymorpha retain high ancestral diversity and contain diverse accessory genomes.</title>
        <authorList>
            <person name="Porter S.S."/>
            <person name="Faber-Hammond J.J."/>
            <person name="Friesen M.L."/>
        </authorList>
    </citation>
    <scope>NUCLEOTIDE SEQUENCE [LARGE SCALE GENOMIC DNA]</scope>
    <source>
        <strain evidence="2 3">Str16</strain>
    </source>
</reference>
<evidence type="ECO:0000313" key="3">
    <source>
        <dbReference type="Proteomes" id="UP001190825"/>
    </source>
</evidence>
<reference evidence="2" key="2">
    <citation type="submission" date="2017-04" db="EMBL/GenBank/DDBJ databases">
        <authorList>
            <person name="Porter S."/>
            <person name="Friesen M.L."/>
            <person name="Faber-Hammond J."/>
        </authorList>
    </citation>
    <scope>NUCLEOTIDE SEQUENCE</scope>
    <source>
        <strain evidence="2">Str16</strain>
    </source>
</reference>
<evidence type="ECO:0000313" key="1">
    <source>
        <dbReference type="EMBL" id="MQW68765.1"/>
    </source>
</evidence>
<protein>
    <submittedName>
        <fullName evidence="1">Uncharacterized protein</fullName>
    </submittedName>
</protein>
<evidence type="ECO:0000313" key="2">
    <source>
        <dbReference type="EMBL" id="PLU01955.1"/>
    </source>
</evidence>
<name>A0A6G1WGL2_9HYPH</name>
<proteinExistence type="predicted"/>
<organism evidence="1">
    <name type="scientific">Sinorhizobium medicae</name>
    <dbReference type="NCBI Taxonomy" id="110321"/>
    <lineage>
        <taxon>Bacteria</taxon>
        <taxon>Pseudomonadati</taxon>
        <taxon>Pseudomonadota</taxon>
        <taxon>Alphaproteobacteria</taxon>
        <taxon>Hyphomicrobiales</taxon>
        <taxon>Rhizobiaceae</taxon>
        <taxon>Sinorhizobium/Ensifer group</taxon>
        <taxon>Sinorhizobium</taxon>
    </lineage>
</organism>
<gene>
    <name evidence="2" type="ORF">BMJ33_17650</name>
    <name evidence="1" type="ORF">GHJ91_06105</name>
</gene>